<dbReference type="AlphaFoldDB" id="A0A1Y6C5E4"/>
<dbReference type="Proteomes" id="UP000192907">
    <property type="component" value="Unassembled WGS sequence"/>
</dbReference>
<dbReference type="EMBL" id="FWZT01000011">
    <property type="protein sequence ID" value="SMF37871.1"/>
    <property type="molecule type" value="Genomic_DNA"/>
</dbReference>
<feature type="chain" id="PRO_5012734906" evidence="1">
    <location>
        <begin position="20"/>
        <end position="474"/>
    </location>
</feature>
<evidence type="ECO:0000313" key="3">
    <source>
        <dbReference type="Proteomes" id="UP000192907"/>
    </source>
</evidence>
<evidence type="ECO:0000313" key="2">
    <source>
        <dbReference type="EMBL" id="SMF37871.1"/>
    </source>
</evidence>
<feature type="signal peptide" evidence="1">
    <location>
        <begin position="1"/>
        <end position="19"/>
    </location>
</feature>
<keyword evidence="1" id="KW-0732">Signal</keyword>
<organism evidence="2 3">
    <name type="scientific">Pseudobacteriovorax antillogorgiicola</name>
    <dbReference type="NCBI Taxonomy" id="1513793"/>
    <lineage>
        <taxon>Bacteria</taxon>
        <taxon>Pseudomonadati</taxon>
        <taxon>Bdellovibrionota</taxon>
        <taxon>Oligoflexia</taxon>
        <taxon>Oligoflexales</taxon>
        <taxon>Pseudobacteriovoracaceae</taxon>
        <taxon>Pseudobacteriovorax</taxon>
    </lineage>
</organism>
<accession>A0A1Y6C5E4</accession>
<gene>
    <name evidence="2" type="ORF">SAMN06296036_111113</name>
</gene>
<protein>
    <submittedName>
        <fullName evidence="2">ABC-type transport system, substrate-binding protein</fullName>
    </submittedName>
</protein>
<dbReference type="STRING" id="1513793.SAMN06296036_111113"/>
<proteinExistence type="predicted"/>
<evidence type="ECO:0000256" key="1">
    <source>
        <dbReference type="SAM" id="SignalP"/>
    </source>
</evidence>
<sequence length="474" mass="53809">MRCFRQIFFLFLLSSQAFSNGIQYCPTLHVDEMPSEFNSGKMVDLASHIMVNQVCERLVKKAADGAFTSEAALKWKFDKTGTSLVIWLRGDRLVRKNELVTAAHVKRMIETVLKAGVVHGFKKIIGSGEFLSNASNEVQGVEILSKFKVKLSFTEPYFSILDDLSGLHASLCVEDDLGIAGSGPYFIESIDKNIFRFRAKDRNIVGPKVFCISDKSQKGTFLSIGTPSSKNEFDASLSYFIPEIRFIGFNLDSIYGDIRRRRSVLKLFGQIEKDLKYDLGGFIPLGLAGHNPKLKLNTDGKSINPTNLEIDYYLKDFDEVASILCKQAKKVGVECKANRVSLKRFLQLNQENKLKLFMGRFLPSVQSTRDLVSVFKPDSQLNFFFKSDSSSEHQKQITRFLEPIYSANYRRMVDASKELDSYLVNNLIMAPIEYGVMKKIFFNSNYIRGELNINSPLDLEIEKLDVKDAYLLRH</sequence>
<name>A0A1Y6C5E4_9BACT</name>
<dbReference type="SUPFAM" id="SSF53850">
    <property type="entry name" value="Periplasmic binding protein-like II"/>
    <property type="match status" value="1"/>
</dbReference>
<reference evidence="3" key="1">
    <citation type="submission" date="2017-04" db="EMBL/GenBank/DDBJ databases">
        <authorList>
            <person name="Varghese N."/>
            <person name="Submissions S."/>
        </authorList>
    </citation>
    <scope>NUCLEOTIDE SEQUENCE [LARGE SCALE GENOMIC DNA]</scope>
    <source>
        <strain evidence="3">RKEM611</strain>
    </source>
</reference>
<dbReference type="Gene3D" id="3.40.190.10">
    <property type="entry name" value="Periplasmic binding protein-like II"/>
    <property type="match status" value="1"/>
</dbReference>
<keyword evidence="3" id="KW-1185">Reference proteome</keyword>